<dbReference type="SUPFAM" id="SSF48452">
    <property type="entry name" value="TPR-like"/>
    <property type="match status" value="1"/>
</dbReference>
<dbReference type="SMART" id="SM00386">
    <property type="entry name" value="HAT"/>
    <property type="match status" value="3"/>
</dbReference>
<evidence type="ECO:0000256" key="3">
    <source>
        <dbReference type="ARBA" id="ARBA00022552"/>
    </source>
</evidence>
<keyword evidence="8" id="KW-1185">Reference proteome</keyword>
<keyword evidence="4" id="KW-0677">Repeat</keyword>
<sequence>MAEKVQYYLERSVPELEDLLEKKIFNQEEINSIVKSRRGYEEKLSRRQVKLSDFLSYIQYEMTLEALRKKRHRRLQVKGKTTVSDYAGVRKILYLFLRATNKFFGDSTLWLDYIQYAKSIHASHIVGKICAAAIQKHPNNIHLWLVACDNEFTENANMAAARSLMHRALRLNKENPILWASYFRLELAYMAKLHYRSEILLAADTEKEEAASSGPSGDSLDSDHIQLPSISMEEYLADKTHNANGVNEKVTSAMNAEDSANAAEQVEKYANVLYTIYSTAIESLSKRESAEFLVAIFDLLFECATIPVARYLLYEKMTETLDNALKDLKDEAGVAYGALLHRWSVYSIFCKFHGIFPANASLLPFMGVFASSAPNLDLISRVVQDPEFVHDLELSIQKYQAVVSDLAISSSSRQEFYKLFIQTTYEISSLPATESSVTLALNMLTNSAFEKLKEQPFFKFDDHLQKVYEEVQTRNGALAGITA</sequence>
<name>A0AAE9WDG6_9SCHI</name>
<dbReference type="GeneID" id="80877036"/>
<evidence type="ECO:0000256" key="5">
    <source>
        <dbReference type="ARBA" id="ARBA00023242"/>
    </source>
</evidence>
<dbReference type="GO" id="GO:0000462">
    <property type="term" value="P:maturation of SSU-rRNA from tricistronic rRNA transcript (SSU-rRNA, 5.8S rRNA, LSU-rRNA)"/>
    <property type="evidence" value="ECO:0007669"/>
    <property type="project" value="InterPro"/>
</dbReference>
<evidence type="ECO:0000259" key="6">
    <source>
        <dbReference type="Pfam" id="PF08640"/>
    </source>
</evidence>
<evidence type="ECO:0000256" key="2">
    <source>
        <dbReference type="ARBA" id="ARBA00010734"/>
    </source>
</evidence>
<dbReference type="InterPro" id="IPR013949">
    <property type="entry name" value="Utp6"/>
</dbReference>
<evidence type="ECO:0000256" key="1">
    <source>
        <dbReference type="ARBA" id="ARBA00004604"/>
    </source>
</evidence>
<dbReference type="PANTHER" id="PTHR23271">
    <property type="entry name" value="HEPATOCELLULAR CARCINOMA-ASSOCIATED ANTIGEN 66"/>
    <property type="match status" value="1"/>
</dbReference>
<dbReference type="InterPro" id="IPR055347">
    <property type="entry name" value="UTP6_N"/>
</dbReference>
<evidence type="ECO:0000313" key="7">
    <source>
        <dbReference type="EMBL" id="WBW73858.1"/>
    </source>
</evidence>
<dbReference type="GO" id="GO:0030515">
    <property type="term" value="F:snoRNA binding"/>
    <property type="evidence" value="ECO:0007669"/>
    <property type="project" value="InterPro"/>
</dbReference>
<dbReference type="RefSeq" id="XP_056038101.1">
    <property type="nucleotide sequence ID" value="XM_056182347.1"/>
</dbReference>
<evidence type="ECO:0000313" key="8">
    <source>
        <dbReference type="Proteomes" id="UP001212411"/>
    </source>
</evidence>
<comment type="similarity">
    <text evidence="2">Belongs to the UTP6 family.</text>
</comment>
<comment type="subcellular location">
    <subcellularLocation>
        <location evidence="1">Nucleus</location>
        <location evidence="1">Nucleolus</location>
    </subcellularLocation>
</comment>
<dbReference type="EMBL" id="CP115612">
    <property type="protein sequence ID" value="WBW73858.1"/>
    <property type="molecule type" value="Genomic_DNA"/>
</dbReference>
<dbReference type="KEGG" id="som:SOMG_03557"/>
<reference evidence="7 8" key="1">
    <citation type="journal article" date="2023" name="G3 (Bethesda)">
        <title>A high-quality reference genome for the fission yeast Schizosaccharomyces osmophilus.</title>
        <authorList>
            <person name="Jia G.S."/>
            <person name="Zhang W.C."/>
            <person name="Liang Y."/>
            <person name="Liu X.H."/>
            <person name="Rhind N."/>
            <person name="Pidoux A."/>
            <person name="Brysch-Herzberg M."/>
            <person name="Du L.L."/>
        </authorList>
    </citation>
    <scope>NUCLEOTIDE SEQUENCE [LARGE SCALE GENOMIC DNA]</scope>
    <source>
        <strain evidence="7 8">CBS 15793</strain>
    </source>
</reference>
<dbReference type="Pfam" id="PF08640">
    <property type="entry name" value="U3_assoc_6"/>
    <property type="match status" value="1"/>
</dbReference>
<gene>
    <name evidence="7" type="primary">utp6</name>
    <name evidence="7" type="ORF">SOMG_03557</name>
</gene>
<proteinExistence type="inferred from homology"/>
<dbReference type="AlphaFoldDB" id="A0AAE9WDG6"/>
<dbReference type="GO" id="GO:0034388">
    <property type="term" value="C:Pwp2p-containing subcomplex of 90S preribosome"/>
    <property type="evidence" value="ECO:0007669"/>
    <property type="project" value="TreeGrafter"/>
</dbReference>
<protein>
    <submittedName>
        <fullName evidence="7">U3 snoRNP-associated protein Utp6</fullName>
    </submittedName>
</protein>
<keyword evidence="5" id="KW-0539">Nucleus</keyword>
<keyword evidence="3" id="KW-0698">rRNA processing</keyword>
<evidence type="ECO:0000256" key="4">
    <source>
        <dbReference type="ARBA" id="ARBA00022737"/>
    </source>
</evidence>
<dbReference type="GO" id="GO:0032040">
    <property type="term" value="C:small-subunit processome"/>
    <property type="evidence" value="ECO:0007669"/>
    <property type="project" value="TreeGrafter"/>
</dbReference>
<feature type="domain" description="U3 small nucleolar RNA-associated protein 6 N-terminal" evidence="6">
    <location>
        <begin position="9"/>
        <end position="90"/>
    </location>
</feature>
<dbReference type="InterPro" id="IPR003107">
    <property type="entry name" value="HAT"/>
</dbReference>
<organism evidence="7 8">
    <name type="scientific">Schizosaccharomyces osmophilus</name>
    <dbReference type="NCBI Taxonomy" id="2545709"/>
    <lineage>
        <taxon>Eukaryota</taxon>
        <taxon>Fungi</taxon>
        <taxon>Dikarya</taxon>
        <taxon>Ascomycota</taxon>
        <taxon>Taphrinomycotina</taxon>
        <taxon>Schizosaccharomycetes</taxon>
        <taxon>Schizosaccharomycetales</taxon>
        <taxon>Schizosaccharomycetaceae</taxon>
        <taxon>Schizosaccharomyces</taxon>
    </lineage>
</organism>
<dbReference type="PANTHER" id="PTHR23271:SF1">
    <property type="entry name" value="U3 SMALL NUCLEOLAR RNA-ASSOCIATED PROTEIN 6 HOMOLOG"/>
    <property type="match status" value="1"/>
</dbReference>
<accession>A0AAE9WDG6</accession>
<dbReference type="InterPro" id="IPR011990">
    <property type="entry name" value="TPR-like_helical_dom_sf"/>
</dbReference>
<dbReference type="Gene3D" id="1.25.40.10">
    <property type="entry name" value="Tetratricopeptide repeat domain"/>
    <property type="match status" value="1"/>
</dbReference>
<dbReference type="Proteomes" id="UP001212411">
    <property type="component" value="Chromosome 2"/>
</dbReference>